<dbReference type="InterPro" id="IPR032710">
    <property type="entry name" value="NTF2-like_dom_sf"/>
</dbReference>
<dbReference type="EMBL" id="SACK01000013">
    <property type="protein sequence ID" value="RVT97236.1"/>
    <property type="molecule type" value="Genomic_DNA"/>
</dbReference>
<protein>
    <submittedName>
        <fullName evidence="1">Nuclear transport factor 2 family protein</fullName>
    </submittedName>
</protein>
<evidence type="ECO:0000313" key="2">
    <source>
        <dbReference type="Proteomes" id="UP000282759"/>
    </source>
</evidence>
<organism evidence="1 2">
    <name type="scientific">Mucilaginibacter limnophilus</name>
    <dbReference type="NCBI Taxonomy" id="1932778"/>
    <lineage>
        <taxon>Bacteria</taxon>
        <taxon>Pseudomonadati</taxon>
        <taxon>Bacteroidota</taxon>
        <taxon>Sphingobacteriia</taxon>
        <taxon>Sphingobacteriales</taxon>
        <taxon>Sphingobacteriaceae</taxon>
        <taxon>Mucilaginibacter</taxon>
    </lineage>
</organism>
<evidence type="ECO:0000313" key="1">
    <source>
        <dbReference type="EMBL" id="RVT97236.1"/>
    </source>
</evidence>
<dbReference type="Proteomes" id="UP000282759">
    <property type="component" value="Unassembled WGS sequence"/>
</dbReference>
<accession>A0A3S2WVS3</accession>
<name>A0A3S2WVS3_9SPHI</name>
<dbReference type="AlphaFoldDB" id="A0A3S2WVS3"/>
<keyword evidence="2" id="KW-1185">Reference proteome</keyword>
<proteinExistence type="predicted"/>
<sequence length="121" mass="13714">MENTAQLLEDSLLRIWNDRDAQRRLEIMKDVYATDIAFYESNDSPAFVGHQAINELIGRLQAQWPDGFKFELLLPGRVNHNIQEIRWRLGVPGDSPVATGTDIATIADGKISALYLFLDIK</sequence>
<gene>
    <name evidence="1" type="ORF">EOD41_19715</name>
</gene>
<reference evidence="1 2" key="1">
    <citation type="submission" date="2019-01" db="EMBL/GenBank/DDBJ databases">
        <authorList>
            <person name="Chen W.-M."/>
        </authorList>
    </citation>
    <scope>NUCLEOTIDE SEQUENCE [LARGE SCALE GENOMIC DNA]</scope>
    <source>
        <strain evidence="1 2">YBJ-36</strain>
    </source>
</reference>
<dbReference type="SUPFAM" id="SSF54427">
    <property type="entry name" value="NTF2-like"/>
    <property type="match status" value="1"/>
</dbReference>
<comment type="caution">
    <text evidence="1">The sequence shown here is derived from an EMBL/GenBank/DDBJ whole genome shotgun (WGS) entry which is preliminary data.</text>
</comment>
<dbReference type="Gene3D" id="3.10.450.50">
    <property type="match status" value="1"/>
</dbReference>
<dbReference type="OrthoDB" id="2613830at2"/>